<name>A0AC60VZC0_9ARCH</name>
<gene>
    <name evidence="1" type="ORF">H2B03_06610</name>
</gene>
<organism evidence="1 2">
    <name type="scientific">Candidatus Nitrosomaritimum aestuariumsis</name>
    <dbReference type="NCBI Taxonomy" id="3342354"/>
    <lineage>
        <taxon>Archaea</taxon>
        <taxon>Nitrososphaerota</taxon>
        <taxon>Nitrososphaeria</taxon>
        <taxon>Nitrosopumilales</taxon>
        <taxon>Nitrosopumilaceae</taxon>
        <taxon>Candidatus Nitrosomaritimum</taxon>
    </lineage>
</organism>
<dbReference type="Proteomes" id="UP000559653">
    <property type="component" value="Unassembled WGS sequence"/>
</dbReference>
<dbReference type="EC" id="6.3.4.13" evidence="1"/>
<evidence type="ECO:0000313" key="1">
    <source>
        <dbReference type="EMBL" id="MBA4452818.1"/>
    </source>
</evidence>
<proteinExistence type="predicted"/>
<keyword evidence="1" id="KW-0436">Ligase</keyword>
<feature type="non-terminal residue" evidence="1">
    <location>
        <position position="1"/>
    </location>
</feature>
<protein>
    <submittedName>
        <fullName evidence="1">Phosphoribosylamine--glycine ligase</fullName>
        <ecNumber evidence="1">6.3.4.13</ecNumber>
    </submittedName>
</protein>
<comment type="caution">
    <text evidence="1">The sequence shown here is derived from an EMBL/GenBank/DDBJ whole genome shotgun (WGS) entry which is preliminary data.</text>
</comment>
<dbReference type="EMBL" id="JACEMZ010000045">
    <property type="protein sequence ID" value="MBA4452818.1"/>
    <property type="molecule type" value="Genomic_DNA"/>
</dbReference>
<evidence type="ECO:0000313" key="2">
    <source>
        <dbReference type="Proteomes" id="UP000559653"/>
    </source>
</evidence>
<reference evidence="1 2" key="1">
    <citation type="journal article" date="2020" name="Appl. Environ. Microbiol.">
        <title>Genomic Characteristics of a Novel Species of Ammonia-Oxidizing Archaea from the Jiulong River Estuary.</title>
        <authorList>
            <person name="Zou D."/>
            <person name="Wan R."/>
            <person name="Han L."/>
            <person name="Xu M.N."/>
            <person name="Liu Y."/>
            <person name="Liu H."/>
            <person name="Kao S.J."/>
            <person name="Li M."/>
        </authorList>
    </citation>
    <scope>NUCLEOTIDE SEQUENCE [LARGE SCALE GENOMIC DNA]</scope>
    <source>
        <strain evidence="1">W1bin1</strain>
    </source>
</reference>
<accession>A0AC60VZC0</accession>
<sequence>YPKNEEITGLDLSTENVQVFHAGTKNQDGKILTNGGRVLGVTALGDTLEIAIENAYTAVEKISWTHKYFRKDIGKKGLAYL</sequence>